<sequence>MSRTVAVSKRVTATLALACSLALSAGTATAAAASSPFDLLFSGSAGGGSTATVDATVVQQIVSATNAERRIRGLRPLAYDSVLTGVAQRWSNTMATTGNFRHNPSYTREMRPGWTRAAENIINGRPPESGTDLVRRWMNSPGHRANILNPDFTHLGVGYAISGRDGRHFATQNFGTY</sequence>
<dbReference type="Proteomes" id="UP000283479">
    <property type="component" value="Unassembled WGS sequence"/>
</dbReference>
<dbReference type="CDD" id="cd05379">
    <property type="entry name" value="CAP_bacterial"/>
    <property type="match status" value="1"/>
</dbReference>
<evidence type="ECO:0000256" key="1">
    <source>
        <dbReference type="SAM" id="SignalP"/>
    </source>
</evidence>
<evidence type="ECO:0000313" key="4">
    <source>
        <dbReference type="Proteomes" id="UP000283479"/>
    </source>
</evidence>
<dbReference type="PANTHER" id="PTHR31157">
    <property type="entry name" value="SCP DOMAIN-CONTAINING PROTEIN"/>
    <property type="match status" value="1"/>
</dbReference>
<feature type="domain" description="SCP" evidence="2">
    <location>
        <begin position="56"/>
        <end position="175"/>
    </location>
</feature>
<evidence type="ECO:0000313" key="3">
    <source>
        <dbReference type="EMBL" id="RVW01875.1"/>
    </source>
</evidence>
<reference evidence="3 4" key="1">
    <citation type="submission" date="2018-11" db="EMBL/GenBank/DDBJ databases">
        <title>Rhodococcus spongicola sp. nov. and Rhodococcus xishaensis sp. nov. from marine sponges.</title>
        <authorList>
            <person name="Li L."/>
            <person name="Lin H.W."/>
        </authorList>
    </citation>
    <scope>NUCLEOTIDE SEQUENCE [LARGE SCALE GENOMIC DNA]</scope>
    <source>
        <strain evidence="3 4">LHW51113</strain>
    </source>
</reference>
<dbReference type="RefSeq" id="WP_127954034.1">
    <property type="nucleotide sequence ID" value="NZ_RKLO01000004.1"/>
</dbReference>
<dbReference type="AlphaFoldDB" id="A0A3S3ZJ33"/>
<keyword evidence="1" id="KW-0732">Signal</keyword>
<organism evidence="3 4">
    <name type="scientific">Rhodococcus xishaensis</name>
    <dbReference type="NCBI Taxonomy" id="2487364"/>
    <lineage>
        <taxon>Bacteria</taxon>
        <taxon>Bacillati</taxon>
        <taxon>Actinomycetota</taxon>
        <taxon>Actinomycetes</taxon>
        <taxon>Mycobacteriales</taxon>
        <taxon>Nocardiaceae</taxon>
        <taxon>Rhodococcus</taxon>
    </lineage>
</organism>
<keyword evidence="4" id="KW-1185">Reference proteome</keyword>
<dbReference type="OrthoDB" id="68195at2"/>
<dbReference type="Pfam" id="PF00188">
    <property type="entry name" value="CAP"/>
    <property type="match status" value="1"/>
</dbReference>
<dbReference type="SUPFAM" id="SSF55797">
    <property type="entry name" value="PR-1-like"/>
    <property type="match status" value="1"/>
</dbReference>
<dbReference type="InterPro" id="IPR035940">
    <property type="entry name" value="CAP_sf"/>
</dbReference>
<name>A0A3S3ZJ33_9NOCA</name>
<gene>
    <name evidence="3" type="ORF">EGT50_10400</name>
</gene>
<dbReference type="Gene3D" id="3.40.33.10">
    <property type="entry name" value="CAP"/>
    <property type="match status" value="1"/>
</dbReference>
<accession>A0A3S3ZJ33</accession>
<proteinExistence type="predicted"/>
<feature type="chain" id="PRO_5038975471" evidence="1">
    <location>
        <begin position="31"/>
        <end position="177"/>
    </location>
</feature>
<feature type="signal peptide" evidence="1">
    <location>
        <begin position="1"/>
        <end position="30"/>
    </location>
</feature>
<dbReference type="InterPro" id="IPR014044">
    <property type="entry name" value="CAP_dom"/>
</dbReference>
<dbReference type="PANTHER" id="PTHR31157:SF1">
    <property type="entry name" value="SCP DOMAIN-CONTAINING PROTEIN"/>
    <property type="match status" value="1"/>
</dbReference>
<dbReference type="SMART" id="SM00198">
    <property type="entry name" value="SCP"/>
    <property type="match status" value="1"/>
</dbReference>
<comment type="caution">
    <text evidence="3">The sequence shown here is derived from an EMBL/GenBank/DDBJ whole genome shotgun (WGS) entry which is preliminary data.</text>
</comment>
<evidence type="ECO:0000259" key="2">
    <source>
        <dbReference type="SMART" id="SM00198"/>
    </source>
</evidence>
<protein>
    <submittedName>
        <fullName evidence="3">CAP domain-containing protein</fullName>
    </submittedName>
</protein>
<dbReference type="EMBL" id="RKLO01000004">
    <property type="protein sequence ID" value="RVW01875.1"/>
    <property type="molecule type" value="Genomic_DNA"/>
</dbReference>